<dbReference type="EMBL" id="CP058627">
    <property type="protein sequence ID" value="QLG87310.1"/>
    <property type="molecule type" value="Genomic_DNA"/>
</dbReference>
<keyword evidence="3" id="KW-1185">Reference proteome</keyword>
<dbReference type="KEGG" id="chiz:HQ393_03045"/>
<dbReference type="SUPFAM" id="SSF51695">
    <property type="entry name" value="PLC-like phosphodiesterases"/>
    <property type="match status" value="1"/>
</dbReference>
<dbReference type="AlphaFoldDB" id="A0A7H9BF28"/>
<proteinExistence type="predicted"/>
<protein>
    <submittedName>
        <fullName evidence="2">Glycerophosphodiester phosphodiesterase</fullName>
    </submittedName>
</protein>
<organism evidence="2 3">
    <name type="scientific">Chitinibacter bivalviorum</name>
    <dbReference type="NCBI Taxonomy" id="2739434"/>
    <lineage>
        <taxon>Bacteria</taxon>
        <taxon>Pseudomonadati</taxon>
        <taxon>Pseudomonadota</taxon>
        <taxon>Betaproteobacteria</taxon>
        <taxon>Neisseriales</taxon>
        <taxon>Chitinibacteraceae</taxon>
        <taxon>Chitinibacter</taxon>
    </lineage>
</organism>
<dbReference type="RefSeq" id="WP_179357394.1">
    <property type="nucleotide sequence ID" value="NZ_CP058627.1"/>
</dbReference>
<feature type="domain" description="GP-PDE" evidence="1">
    <location>
        <begin position="1"/>
        <end position="219"/>
    </location>
</feature>
<dbReference type="Gene3D" id="3.20.20.190">
    <property type="entry name" value="Phosphatidylinositol (PI) phosphodiesterase"/>
    <property type="match status" value="1"/>
</dbReference>
<dbReference type="InterPro" id="IPR017946">
    <property type="entry name" value="PLC-like_Pdiesterase_TIM-brl"/>
</dbReference>
<dbReference type="PROSITE" id="PS51704">
    <property type="entry name" value="GP_PDE"/>
    <property type="match status" value="1"/>
</dbReference>
<sequence length="219" mass="24454">MHLIAHRGLHHQHPENTIAAFAAAKTIGFHGFETDVRIDLNHTAILFHDRVAKNGVAVQQLSREALSQIQGYEVPTLAEALLAFPDAYWNIELKSRDCLAEAMRVLQALPQLANALISSFHHPLALAASQQSAYDCALLLAHTPHSLAFLERLRQDARQLNHLVLDYEICHPELIEQCTQLGFKIWIYGASNHAEHQQLITWGIDGVISDHPQHLGLSV</sequence>
<dbReference type="Proteomes" id="UP000509597">
    <property type="component" value="Chromosome"/>
</dbReference>
<gene>
    <name evidence="2" type="ORF">HQ393_03045</name>
</gene>
<evidence type="ECO:0000313" key="2">
    <source>
        <dbReference type="EMBL" id="QLG87310.1"/>
    </source>
</evidence>
<evidence type="ECO:0000313" key="3">
    <source>
        <dbReference type="Proteomes" id="UP000509597"/>
    </source>
</evidence>
<dbReference type="GO" id="GO:0006629">
    <property type="term" value="P:lipid metabolic process"/>
    <property type="evidence" value="ECO:0007669"/>
    <property type="project" value="InterPro"/>
</dbReference>
<dbReference type="InterPro" id="IPR030395">
    <property type="entry name" value="GP_PDE_dom"/>
</dbReference>
<dbReference type="CDD" id="cd08556">
    <property type="entry name" value="GDPD"/>
    <property type="match status" value="1"/>
</dbReference>
<dbReference type="PANTHER" id="PTHR46211:SF14">
    <property type="entry name" value="GLYCEROPHOSPHODIESTER PHOSPHODIESTERASE"/>
    <property type="match status" value="1"/>
</dbReference>
<dbReference type="PANTHER" id="PTHR46211">
    <property type="entry name" value="GLYCEROPHOSPHORYL DIESTER PHOSPHODIESTERASE"/>
    <property type="match status" value="1"/>
</dbReference>
<accession>A0A7H9BF28</accession>
<dbReference type="Pfam" id="PF03009">
    <property type="entry name" value="GDPD"/>
    <property type="match status" value="1"/>
</dbReference>
<dbReference type="GO" id="GO:0008081">
    <property type="term" value="F:phosphoric diester hydrolase activity"/>
    <property type="evidence" value="ECO:0007669"/>
    <property type="project" value="InterPro"/>
</dbReference>
<reference evidence="2 3" key="1">
    <citation type="submission" date="2020-07" db="EMBL/GenBank/DDBJ databases">
        <title>Complete genome sequence of Chitinibacter sp. 2T18.</title>
        <authorList>
            <person name="Bae J.-W."/>
            <person name="Choi J.-W."/>
        </authorList>
    </citation>
    <scope>NUCLEOTIDE SEQUENCE [LARGE SCALE GENOMIC DNA]</scope>
    <source>
        <strain evidence="2 3">2T18</strain>
    </source>
</reference>
<evidence type="ECO:0000259" key="1">
    <source>
        <dbReference type="PROSITE" id="PS51704"/>
    </source>
</evidence>
<name>A0A7H9BF28_9NEIS</name>